<dbReference type="GO" id="GO:0005829">
    <property type="term" value="C:cytosol"/>
    <property type="evidence" value="ECO:0007669"/>
    <property type="project" value="TreeGrafter"/>
</dbReference>
<dbReference type="GO" id="GO:0030632">
    <property type="term" value="P:D-alanine biosynthetic process"/>
    <property type="evidence" value="ECO:0007669"/>
    <property type="project" value="TreeGrafter"/>
</dbReference>
<evidence type="ECO:0000313" key="5">
    <source>
        <dbReference type="EMBL" id="EKC51776.1"/>
    </source>
</evidence>
<gene>
    <name evidence="5" type="ORF">LEA_17229</name>
</gene>
<name>K1SX07_9ZZZZ</name>
<dbReference type="Gene3D" id="3.20.20.10">
    <property type="entry name" value="Alanine racemase"/>
    <property type="match status" value="1"/>
</dbReference>
<dbReference type="SUPFAM" id="SSF51419">
    <property type="entry name" value="PLP-binding barrel"/>
    <property type="match status" value="1"/>
</dbReference>
<comment type="cofactor">
    <cofactor evidence="1">
        <name>pyridoxal 5'-phosphate</name>
        <dbReference type="ChEBI" id="CHEBI:597326"/>
    </cofactor>
</comment>
<dbReference type="PANTHER" id="PTHR30511:SF0">
    <property type="entry name" value="ALANINE RACEMASE, CATABOLIC-RELATED"/>
    <property type="match status" value="1"/>
</dbReference>
<dbReference type="GO" id="GO:0008784">
    <property type="term" value="F:alanine racemase activity"/>
    <property type="evidence" value="ECO:0007669"/>
    <property type="project" value="InterPro"/>
</dbReference>
<dbReference type="Pfam" id="PF01168">
    <property type="entry name" value="Ala_racemase_N"/>
    <property type="match status" value="1"/>
</dbReference>
<dbReference type="GO" id="GO:0030170">
    <property type="term" value="F:pyridoxal phosphate binding"/>
    <property type="evidence" value="ECO:0007669"/>
    <property type="project" value="TreeGrafter"/>
</dbReference>
<protein>
    <submittedName>
        <fullName evidence="5">Alanine racemase</fullName>
    </submittedName>
</protein>
<dbReference type="InterPro" id="IPR029066">
    <property type="entry name" value="PLP-binding_barrel"/>
</dbReference>
<reference evidence="5" key="1">
    <citation type="journal article" date="2013" name="Environ. Microbiol.">
        <title>Microbiota from the distal guts of lean and obese adolescents exhibit partial functional redundancy besides clear differences in community structure.</title>
        <authorList>
            <person name="Ferrer M."/>
            <person name="Ruiz A."/>
            <person name="Lanza F."/>
            <person name="Haange S.B."/>
            <person name="Oberbach A."/>
            <person name="Till H."/>
            <person name="Bargiela R."/>
            <person name="Campoy C."/>
            <person name="Segura M.T."/>
            <person name="Richter M."/>
            <person name="von Bergen M."/>
            <person name="Seifert J."/>
            <person name="Suarez A."/>
        </authorList>
    </citation>
    <scope>NUCLEOTIDE SEQUENCE</scope>
</reference>
<dbReference type="InterPro" id="IPR000821">
    <property type="entry name" value="Ala_racemase"/>
</dbReference>
<dbReference type="AlphaFoldDB" id="K1SX07"/>
<evidence type="ECO:0000259" key="4">
    <source>
        <dbReference type="Pfam" id="PF01168"/>
    </source>
</evidence>
<evidence type="ECO:0000256" key="2">
    <source>
        <dbReference type="ARBA" id="ARBA00022898"/>
    </source>
</evidence>
<feature type="non-terminal residue" evidence="5">
    <location>
        <position position="1"/>
    </location>
</feature>
<dbReference type="EMBL" id="AJWY01011786">
    <property type="protein sequence ID" value="EKC51776.1"/>
    <property type="molecule type" value="Genomic_DNA"/>
</dbReference>
<dbReference type="InterPro" id="IPR001608">
    <property type="entry name" value="Ala_racemase_N"/>
</dbReference>
<keyword evidence="2" id="KW-0663">Pyridoxal phosphate</keyword>
<proteinExistence type="predicted"/>
<dbReference type="PANTHER" id="PTHR30511">
    <property type="entry name" value="ALANINE RACEMASE"/>
    <property type="match status" value="1"/>
</dbReference>
<accession>K1SX07</accession>
<comment type="caution">
    <text evidence="5">The sequence shown here is derived from an EMBL/GenBank/DDBJ whole genome shotgun (WGS) entry which is preliminary data.</text>
</comment>
<evidence type="ECO:0000256" key="1">
    <source>
        <dbReference type="ARBA" id="ARBA00001933"/>
    </source>
</evidence>
<organism evidence="5">
    <name type="scientific">human gut metagenome</name>
    <dbReference type="NCBI Taxonomy" id="408170"/>
    <lineage>
        <taxon>unclassified sequences</taxon>
        <taxon>metagenomes</taxon>
        <taxon>organismal metagenomes</taxon>
    </lineage>
</organism>
<sequence length="193" mass="21424">ETILEVNLGAMIANLNYYRSKLKPETKMVCMVKASAYGAGSYEIAKTLQEHHVDYLAVAVADEGSDLRKAGITASVIIMNPEMTAFKTMFDYKLEPEVYSFHLLDALIKEAEKEGITNFPIHVKLDTGMHRLGVCSGGYAPADRTAEGTECRDCPFRLLTFGRERFATIRQFYTPADRNVRESVHGIAGSFSA</sequence>
<keyword evidence="3" id="KW-0413">Isomerase</keyword>
<dbReference type="PRINTS" id="PR00992">
    <property type="entry name" value="ALARACEMASE"/>
</dbReference>
<feature type="domain" description="Alanine racemase N-terminal" evidence="4">
    <location>
        <begin position="6"/>
        <end position="134"/>
    </location>
</feature>
<evidence type="ECO:0000256" key="3">
    <source>
        <dbReference type="ARBA" id="ARBA00023235"/>
    </source>
</evidence>